<organism evidence="2 3">
    <name type="scientific">Streptomyces clavuligerus</name>
    <dbReference type="NCBI Taxonomy" id="1901"/>
    <lineage>
        <taxon>Bacteria</taxon>
        <taxon>Bacillati</taxon>
        <taxon>Actinomycetota</taxon>
        <taxon>Actinomycetes</taxon>
        <taxon>Kitasatosporales</taxon>
        <taxon>Streptomycetaceae</taxon>
        <taxon>Streptomyces</taxon>
    </lineage>
</organism>
<dbReference type="Proteomes" id="UP000002357">
    <property type="component" value="Chromosome"/>
</dbReference>
<accession>E2Q9Q0</accession>
<reference evidence="2 3" key="1">
    <citation type="journal article" date="2010" name="Genome Biol. Evol.">
        <title>The sequence of a 1.8-mb bacterial linear plasmid reveals a rich evolutionary reservoir of secondary metabolic pathways.</title>
        <authorList>
            <person name="Medema M.H."/>
            <person name="Trefzer A."/>
            <person name="Kovalchuk A."/>
            <person name="van den Berg M."/>
            <person name="Mueller U."/>
            <person name="Heijne W."/>
            <person name="Wu L."/>
            <person name="Alam M.T."/>
            <person name="Ronning C.M."/>
            <person name="Nierman W.C."/>
            <person name="Bovenberg R.A.L."/>
            <person name="Breitling R."/>
            <person name="Takano E."/>
        </authorList>
    </citation>
    <scope>NUCLEOTIDE SEQUENCE [LARGE SCALE GENOMIC DNA]</scope>
    <source>
        <strain evidence="3">ATCC 27064 / DSM 738 / JCM 4710 / NBRC 13307 / NCIMB 12785 / NRRL 3585 / VKM Ac-602</strain>
    </source>
</reference>
<name>E2Q9Q0_STRCL</name>
<sequence length="97" mass="10520">MNRSRVPSVLRSGPSFPPPGKEGPPRTRPGIRRPAPHPAAMTVAAVSVAVADGRLRPRERHAETTHRHGCDRAGRHADQVRQIPLPGAHIPDGERQV</sequence>
<evidence type="ECO:0000313" key="3">
    <source>
        <dbReference type="Proteomes" id="UP000002357"/>
    </source>
</evidence>
<feature type="compositionally biased region" description="Basic and acidic residues" evidence="1">
    <location>
        <begin position="55"/>
        <end position="79"/>
    </location>
</feature>
<keyword evidence="3" id="KW-1185">Reference proteome</keyword>
<dbReference type="AlphaFoldDB" id="E2Q9Q0"/>
<feature type="region of interest" description="Disordered" evidence="1">
    <location>
        <begin position="1"/>
        <end position="39"/>
    </location>
</feature>
<evidence type="ECO:0000256" key="1">
    <source>
        <dbReference type="SAM" id="MobiDB-lite"/>
    </source>
</evidence>
<protein>
    <submittedName>
        <fullName evidence="2">Uncharacterized protein</fullName>
    </submittedName>
</protein>
<dbReference type="EMBL" id="CM000913">
    <property type="protein sequence ID" value="EFG07627.1"/>
    <property type="molecule type" value="Genomic_DNA"/>
</dbReference>
<feature type="region of interest" description="Disordered" evidence="1">
    <location>
        <begin position="55"/>
        <end position="97"/>
    </location>
</feature>
<proteinExistence type="predicted"/>
<gene>
    <name evidence="2" type="ORF">SCLAV_2555</name>
</gene>
<evidence type="ECO:0000313" key="2">
    <source>
        <dbReference type="EMBL" id="EFG07627.1"/>
    </source>
</evidence>